<dbReference type="InterPro" id="IPR038717">
    <property type="entry name" value="Tc1-like_DDE_dom"/>
</dbReference>
<dbReference type="InParanoid" id="F8PN87"/>
<feature type="non-terminal residue" evidence="2">
    <location>
        <position position="1"/>
    </location>
</feature>
<gene>
    <name evidence="2" type="ORF">SERLA73DRAFT_47551</name>
</gene>
<evidence type="ECO:0000259" key="1">
    <source>
        <dbReference type="Pfam" id="PF13358"/>
    </source>
</evidence>
<dbReference type="Pfam" id="PF13358">
    <property type="entry name" value="DDE_3"/>
    <property type="match status" value="1"/>
</dbReference>
<keyword evidence="3" id="KW-1185">Reference proteome</keyword>
<dbReference type="Gene3D" id="3.30.420.10">
    <property type="entry name" value="Ribonuclease H-like superfamily/Ribonuclease H"/>
    <property type="match status" value="1"/>
</dbReference>
<feature type="domain" description="Tc1-like transposase DDE" evidence="1">
    <location>
        <begin position="1"/>
        <end position="27"/>
    </location>
</feature>
<sequence length="58" mass="6393">LVFLPPYSPDLNPIESAFPSIKMWLRRHSGEGIFSLGKAPSQVTPAKAAVWFKASGYM</sequence>
<dbReference type="EMBL" id="GL945476">
    <property type="protein sequence ID" value="EGO03069.1"/>
    <property type="molecule type" value="Genomic_DNA"/>
</dbReference>
<protein>
    <recommendedName>
        <fullName evidence="1">Tc1-like transposase DDE domain-containing protein</fullName>
    </recommendedName>
</protein>
<dbReference type="GO" id="GO:0003676">
    <property type="term" value="F:nucleic acid binding"/>
    <property type="evidence" value="ECO:0007669"/>
    <property type="project" value="InterPro"/>
</dbReference>
<evidence type="ECO:0000313" key="3">
    <source>
        <dbReference type="Proteomes" id="UP000008063"/>
    </source>
</evidence>
<dbReference type="HOGENOM" id="CLU_056788_12_1_1"/>
<dbReference type="STRING" id="936435.F8PN87"/>
<dbReference type="Proteomes" id="UP000008063">
    <property type="component" value="Unassembled WGS sequence"/>
</dbReference>
<proteinExistence type="predicted"/>
<dbReference type="InterPro" id="IPR036397">
    <property type="entry name" value="RNaseH_sf"/>
</dbReference>
<reference evidence="3" key="1">
    <citation type="journal article" date="2011" name="Science">
        <title>The plant cell wall-decomposing machinery underlies the functional diversity of forest fungi.</title>
        <authorList>
            <person name="Eastwood D.C."/>
            <person name="Floudas D."/>
            <person name="Binder M."/>
            <person name="Majcherczyk A."/>
            <person name="Schneider P."/>
            <person name="Aerts A."/>
            <person name="Asiegbu F.O."/>
            <person name="Baker S.E."/>
            <person name="Barry K."/>
            <person name="Bendiksby M."/>
            <person name="Blumentritt M."/>
            <person name="Coutinho P.M."/>
            <person name="Cullen D."/>
            <person name="de Vries R.P."/>
            <person name="Gathman A."/>
            <person name="Goodell B."/>
            <person name="Henrissat B."/>
            <person name="Ihrmark K."/>
            <person name="Kauserud H."/>
            <person name="Kohler A."/>
            <person name="LaButti K."/>
            <person name="Lapidus A."/>
            <person name="Lavin J.L."/>
            <person name="Lee Y.-H."/>
            <person name="Lindquist E."/>
            <person name="Lilly W."/>
            <person name="Lucas S."/>
            <person name="Morin E."/>
            <person name="Murat C."/>
            <person name="Oguiza J.A."/>
            <person name="Park J."/>
            <person name="Pisabarro A.G."/>
            <person name="Riley R."/>
            <person name="Rosling A."/>
            <person name="Salamov A."/>
            <person name="Schmidt O."/>
            <person name="Schmutz J."/>
            <person name="Skrede I."/>
            <person name="Stenlid J."/>
            <person name="Wiebenga A."/>
            <person name="Xie X."/>
            <person name="Kuees U."/>
            <person name="Hibbett D.S."/>
            <person name="Hoffmeister D."/>
            <person name="Hoegberg N."/>
            <person name="Martin F."/>
            <person name="Grigoriev I.V."/>
            <person name="Watkinson S.C."/>
        </authorList>
    </citation>
    <scope>NUCLEOTIDE SEQUENCE [LARGE SCALE GENOMIC DNA]</scope>
    <source>
        <strain evidence="3">strain S7.3</strain>
    </source>
</reference>
<name>F8PN87_SERL3</name>
<dbReference type="AlphaFoldDB" id="F8PN87"/>
<dbReference type="OMA" id="WFRDSGY"/>
<organism evidence="3">
    <name type="scientific">Serpula lacrymans var. lacrymans (strain S7.3)</name>
    <name type="common">Dry rot fungus</name>
    <dbReference type="NCBI Taxonomy" id="936435"/>
    <lineage>
        <taxon>Eukaryota</taxon>
        <taxon>Fungi</taxon>
        <taxon>Dikarya</taxon>
        <taxon>Basidiomycota</taxon>
        <taxon>Agaricomycotina</taxon>
        <taxon>Agaricomycetes</taxon>
        <taxon>Agaricomycetidae</taxon>
        <taxon>Boletales</taxon>
        <taxon>Coniophorineae</taxon>
        <taxon>Serpulaceae</taxon>
        <taxon>Serpula</taxon>
    </lineage>
</organism>
<evidence type="ECO:0000313" key="2">
    <source>
        <dbReference type="EMBL" id="EGO03069.1"/>
    </source>
</evidence>
<accession>F8PN87</accession>
<dbReference type="OrthoDB" id="2266637at2759"/>